<keyword evidence="5" id="KW-0692">RNA repair</keyword>
<dbReference type="EC" id="6.5.1.-" evidence="13"/>
<comment type="subunit">
    <text evidence="13">Monomer.</text>
</comment>
<accession>A0A532VAQ3</accession>
<comment type="caution">
    <text evidence="14">The sequence shown here is derived from an EMBL/GenBank/DDBJ whole genome shotgun (WGS) entry which is preliminary data.</text>
</comment>
<evidence type="ECO:0000256" key="4">
    <source>
        <dbReference type="ARBA" id="ARBA00022741"/>
    </source>
</evidence>
<name>A0A532VAQ3_UNCT6</name>
<evidence type="ECO:0000256" key="12">
    <source>
        <dbReference type="PIRSR" id="PIRSR601233-3"/>
    </source>
</evidence>
<evidence type="ECO:0000256" key="5">
    <source>
        <dbReference type="ARBA" id="ARBA00022800"/>
    </source>
</evidence>
<evidence type="ECO:0000256" key="13">
    <source>
        <dbReference type="RuleBase" id="RU371113"/>
    </source>
</evidence>
<feature type="binding site" evidence="12">
    <location>
        <position position="101"/>
    </location>
    <ligand>
        <name>Mn(2+)</name>
        <dbReference type="ChEBI" id="CHEBI:29035"/>
        <label>1</label>
    </ligand>
</feature>
<dbReference type="GO" id="GO:0170057">
    <property type="term" value="F:RNA ligase (GTP) activity"/>
    <property type="evidence" value="ECO:0007669"/>
    <property type="project" value="UniProtKB-EC"/>
</dbReference>
<evidence type="ECO:0000256" key="11">
    <source>
        <dbReference type="PIRSR" id="PIRSR601233-2"/>
    </source>
</evidence>
<keyword evidence="3 12" id="KW-0479">Metal-binding</keyword>
<dbReference type="InterPro" id="IPR001233">
    <property type="entry name" value="RtcB"/>
</dbReference>
<evidence type="ECO:0000313" key="14">
    <source>
        <dbReference type="EMBL" id="TKJ44285.1"/>
    </source>
</evidence>
<evidence type="ECO:0000256" key="3">
    <source>
        <dbReference type="ARBA" id="ARBA00022723"/>
    </source>
</evidence>
<dbReference type="SUPFAM" id="SSF103365">
    <property type="entry name" value="Hypothetical protein PH1602"/>
    <property type="match status" value="1"/>
</dbReference>
<evidence type="ECO:0000256" key="6">
    <source>
        <dbReference type="ARBA" id="ARBA00023134"/>
    </source>
</evidence>
<dbReference type="InterPro" id="IPR036025">
    <property type="entry name" value="RtcB-like_sf"/>
</dbReference>
<feature type="binding site" evidence="11">
    <location>
        <position position="390"/>
    </location>
    <ligand>
        <name>GMP</name>
        <dbReference type="ChEBI" id="CHEBI:58115"/>
    </ligand>
</feature>
<evidence type="ECO:0000313" key="15">
    <source>
        <dbReference type="Proteomes" id="UP000317778"/>
    </source>
</evidence>
<dbReference type="Gene3D" id="3.90.1860.10">
    <property type="entry name" value="tRNA-splicing ligase RtcB"/>
    <property type="match status" value="1"/>
</dbReference>
<feature type="binding site" evidence="12">
    <location>
        <position position="334"/>
    </location>
    <ligand>
        <name>Mn(2+)</name>
        <dbReference type="ChEBI" id="CHEBI:29035"/>
        <label>2</label>
    </ligand>
</feature>
<sequence>MSNDKQGYQGRLERLDANRWRIPRQGGMKTDGVIYTSEKLLSTLIKDNAPQQVANVAHLPGIVGYSMAMPDIHWGYGFPIGGVAAFDVNEGVISPGGVGYDINCGVRLLRTNLETDEVKPKLRELLQAIYSAVPAGVGKKGRIRISREELKKVLLQGARWAVNKGYGWSQDLAHTEEEGSLAGADPSVISPRAYERGLPQIGTLGAGNHFLEIQRVDEIYDTKAAEVMGLRKGQVVVMIHTGSRGFGYQVCDDAVKKLGHTVAKYHLSIPDRQLACAPISSPEGKAYFGGMAAAANYAWANRQAIMHWVREAFEQAFGMGAEKLGLQLVYDVAHNIAKFEEHEVDGRKRKLCVHRKGATRAFGPGHPDIPSDYRSIGQPVIIPGDMGTASYVLVGTEKAMQESFGSTCHGAGRVWSRSRALREVRGYEVKSRLQREGILVLSVSTKTLAEETPEAYKDVDEVVEVTHNAGISAKVARMRPLGVIKG</sequence>
<keyword evidence="7 12" id="KW-0464">Manganese</keyword>
<dbReference type="PANTHER" id="PTHR11118:SF1">
    <property type="entry name" value="RNA-SPLICING LIGASE RTCB HOMOLOG"/>
    <property type="match status" value="1"/>
</dbReference>
<reference evidence="14 15" key="1">
    <citation type="submission" date="2017-06" db="EMBL/GenBank/DDBJ databases">
        <title>Novel microbial phyla capable of carbon fixation and sulfur reduction in deep-sea sediments.</title>
        <authorList>
            <person name="Huang J."/>
            <person name="Baker B."/>
            <person name="Wang Y."/>
        </authorList>
    </citation>
    <scope>NUCLEOTIDE SEQUENCE [LARGE SCALE GENOMIC DNA]</scope>
    <source>
        <strain evidence="14">B3_TA06</strain>
    </source>
</reference>
<evidence type="ECO:0000256" key="2">
    <source>
        <dbReference type="ARBA" id="ARBA00022598"/>
    </source>
</evidence>
<evidence type="ECO:0000256" key="7">
    <source>
        <dbReference type="ARBA" id="ARBA00023211"/>
    </source>
</evidence>
<feature type="binding site" evidence="12">
    <location>
        <position position="209"/>
    </location>
    <ligand>
        <name>Mn(2+)</name>
        <dbReference type="ChEBI" id="CHEBI:29035"/>
        <label>1</label>
    </ligand>
</feature>
<dbReference type="Pfam" id="PF01139">
    <property type="entry name" value="RtcB"/>
    <property type="match status" value="1"/>
</dbReference>
<dbReference type="EMBL" id="NJBO01000001">
    <property type="protein sequence ID" value="TKJ44285.1"/>
    <property type="molecule type" value="Genomic_DNA"/>
</dbReference>
<feature type="active site" description="GMP-histidine intermediate" evidence="10">
    <location>
        <position position="409"/>
    </location>
</feature>
<comment type="catalytic activity">
    <reaction evidence="9">
        <text>a 3'-end 2',3'-cyclophospho-ribonucleotide-RNA + a 5'-end dephospho-ribonucleoside-RNA + GTP + H2O = a ribonucleotidyl-ribonucleotide-RNA + GMP + diphosphate + H(+)</text>
        <dbReference type="Rhea" id="RHEA:68080"/>
        <dbReference type="Rhea" id="RHEA-COMP:10464"/>
        <dbReference type="Rhea" id="RHEA-COMP:13936"/>
        <dbReference type="Rhea" id="RHEA-COMP:17355"/>
        <dbReference type="ChEBI" id="CHEBI:15377"/>
        <dbReference type="ChEBI" id="CHEBI:15378"/>
        <dbReference type="ChEBI" id="CHEBI:33019"/>
        <dbReference type="ChEBI" id="CHEBI:37565"/>
        <dbReference type="ChEBI" id="CHEBI:58115"/>
        <dbReference type="ChEBI" id="CHEBI:83064"/>
        <dbReference type="ChEBI" id="CHEBI:138284"/>
        <dbReference type="ChEBI" id="CHEBI:173118"/>
        <dbReference type="EC" id="6.5.1.8"/>
    </reaction>
</comment>
<dbReference type="AlphaFoldDB" id="A0A532VAQ3"/>
<feature type="binding site" evidence="11">
    <location>
        <begin position="208"/>
        <end position="212"/>
    </location>
    <ligand>
        <name>GMP</name>
        <dbReference type="ChEBI" id="CHEBI:58115"/>
    </ligand>
</feature>
<dbReference type="GO" id="GO:0046872">
    <property type="term" value="F:metal ion binding"/>
    <property type="evidence" value="ECO:0007669"/>
    <property type="project" value="UniProtKB-UniRule"/>
</dbReference>
<keyword evidence="2 13" id="KW-0436">Ligase</keyword>
<feature type="binding site" evidence="11">
    <location>
        <begin position="334"/>
        <end position="335"/>
    </location>
    <ligand>
        <name>GMP</name>
        <dbReference type="ChEBI" id="CHEBI:58115"/>
    </ligand>
</feature>
<dbReference type="FunFam" id="3.90.1860.10:FF:000001">
    <property type="entry name" value="tRNA-splicing ligase RtcB homolog"/>
    <property type="match status" value="1"/>
</dbReference>
<evidence type="ECO:0000256" key="8">
    <source>
        <dbReference type="ARBA" id="ARBA00047746"/>
    </source>
</evidence>
<organism evidence="14 15">
    <name type="scientific">candidate division TA06 bacterium B3_TA06</name>
    <dbReference type="NCBI Taxonomy" id="2012487"/>
    <lineage>
        <taxon>Bacteria</taxon>
        <taxon>Bacteria division TA06</taxon>
    </lineage>
</organism>
<feature type="binding site" evidence="11">
    <location>
        <position position="485"/>
    </location>
    <ligand>
        <name>GMP</name>
        <dbReference type="ChEBI" id="CHEBI:58115"/>
    </ligand>
</feature>
<evidence type="ECO:0000256" key="9">
    <source>
        <dbReference type="ARBA" id="ARBA00049514"/>
    </source>
</evidence>
<dbReference type="Proteomes" id="UP000317778">
    <property type="component" value="Unassembled WGS sequence"/>
</dbReference>
<dbReference type="GO" id="GO:0042245">
    <property type="term" value="P:RNA repair"/>
    <property type="evidence" value="ECO:0007669"/>
    <property type="project" value="UniProtKB-KW"/>
</dbReference>
<protein>
    <recommendedName>
        <fullName evidence="13">tRNA-splicing ligase RtcB</fullName>
        <ecNumber evidence="13">6.5.1.-</ecNumber>
    </recommendedName>
</protein>
<gene>
    <name evidence="13" type="primary">rtcB</name>
    <name evidence="14" type="ORF">CEE36_00655</name>
</gene>
<feature type="binding site" evidence="12">
    <location>
        <position position="240"/>
    </location>
    <ligand>
        <name>Mn(2+)</name>
        <dbReference type="ChEBI" id="CHEBI:29035"/>
        <label>2</label>
    </ligand>
</feature>
<proteinExistence type="inferred from homology"/>
<comment type="cofactor">
    <cofactor evidence="12 13">
        <name>Mn(2+)</name>
        <dbReference type="ChEBI" id="CHEBI:29035"/>
    </cofactor>
    <text evidence="12 13">Binds 2 manganese ions per subunit.</text>
</comment>
<dbReference type="PROSITE" id="PS01288">
    <property type="entry name" value="UPF0027"/>
    <property type="match status" value="1"/>
</dbReference>
<keyword evidence="4 11" id="KW-0547">Nucleotide-binding</keyword>
<evidence type="ECO:0000256" key="1">
    <source>
        <dbReference type="ARBA" id="ARBA00008071"/>
    </source>
</evidence>
<feature type="binding site" evidence="11">
    <location>
        <begin position="383"/>
        <end position="386"/>
    </location>
    <ligand>
        <name>GMP</name>
        <dbReference type="ChEBI" id="CHEBI:58115"/>
    </ligand>
</feature>
<comment type="similarity">
    <text evidence="1 13">Belongs to the RtcB family.</text>
</comment>
<evidence type="ECO:0000256" key="10">
    <source>
        <dbReference type="PIRSR" id="PIRSR601233-1"/>
    </source>
</evidence>
<comment type="catalytic activity">
    <reaction evidence="8">
        <text>a 3'-end 3'-phospho-ribonucleotide-RNA + a 5'-end dephospho-ribonucleoside-RNA + GTP = a ribonucleotidyl-ribonucleotide-RNA + GMP + diphosphate</text>
        <dbReference type="Rhea" id="RHEA:68076"/>
        <dbReference type="Rhea" id="RHEA-COMP:10463"/>
        <dbReference type="Rhea" id="RHEA-COMP:13936"/>
        <dbReference type="Rhea" id="RHEA-COMP:17355"/>
        <dbReference type="ChEBI" id="CHEBI:33019"/>
        <dbReference type="ChEBI" id="CHEBI:37565"/>
        <dbReference type="ChEBI" id="CHEBI:58115"/>
        <dbReference type="ChEBI" id="CHEBI:83062"/>
        <dbReference type="ChEBI" id="CHEBI:138284"/>
        <dbReference type="ChEBI" id="CHEBI:173118"/>
        <dbReference type="EC" id="6.5.1.8"/>
    </reaction>
</comment>
<dbReference type="GO" id="GO:0006396">
    <property type="term" value="P:RNA processing"/>
    <property type="evidence" value="ECO:0007669"/>
    <property type="project" value="InterPro"/>
</dbReference>
<keyword evidence="6 11" id="KW-0342">GTP-binding</keyword>
<dbReference type="PANTHER" id="PTHR11118">
    <property type="entry name" value="RNA-SPLICING LIGASE RTCB HOMOLOG"/>
    <property type="match status" value="1"/>
</dbReference>
<dbReference type="GO" id="GO:0005525">
    <property type="term" value="F:GTP binding"/>
    <property type="evidence" value="ECO:0007669"/>
    <property type="project" value="UniProtKB-KW"/>
</dbReference>
<feature type="binding site" evidence="11">
    <location>
        <begin position="409"/>
        <end position="412"/>
    </location>
    <ligand>
        <name>GMP</name>
        <dbReference type="ChEBI" id="CHEBI:58115"/>
    </ligand>
</feature>
<dbReference type="GO" id="GO:0003972">
    <property type="term" value="F:RNA ligase (ATP) activity"/>
    <property type="evidence" value="ECO:0007669"/>
    <property type="project" value="TreeGrafter"/>
</dbReference>